<protein>
    <submittedName>
        <fullName evidence="2">Uncharacterized protein</fullName>
    </submittedName>
</protein>
<dbReference type="Proteomes" id="UP000249390">
    <property type="component" value="Unassembled WGS sequence"/>
</dbReference>
<evidence type="ECO:0000313" key="3">
    <source>
        <dbReference type="Proteomes" id="UP000249390"/>
    </source>
</evidence>
<dbReference type="EMBL" id="NQVE01000123">
    <property type="protein sequence ID" value="RAL46390.1"/>
    <property type="molecule type" value="Genomic_DNA"/>
</dbReference>
<dbReference type="AlphaFoldDB" id="A0A328DMA4"/>
<evidence type="ECO:0000313" key="2">
    <source>
        <dbReference type="EMBL" id="RAL46390.1"/>
    </source>
</evidence>
<keyword evidence="3" id="KW-1185">Reference proteome</keyword>
<accession>A0A328DMA4</accession>
<sequence>MGFRERDFSGEFLYRRWSPRGSDVLDNNHIFSFCRKGSRHQGFTNALRSGAASNQRRSFNRGDENRSGRKAEGNRGFRHIWRDSSKGLGTRRGSKNKSNLLRLQAKVLVFFHSFFNNNVCISEFGKKSAHIWFSVEAINWLVEILPRLSRKNPWAYTRFEKLRRLSVSFGSNSRGNFIRILESREEGRTSIFVPVEIQNPPPFWRELDSFRSKFFVTHASMGDSVAILESRTEEESSALCVDPETLCIIQPEIPLDISKSHGGEEKAIARHSLEDSRALTVILECLDPLVNLELNTTMMEDSVQSITSALFQEDIKEFSHNDYAFDICCKGDFHDEFKLLEPIFNEHFESLFKETACYIREALTIELVHNKLQEGLLKNGRGKVLRLTRQVAKGVEVIDSVKIKGTKHPVCLIYANEDSSVIQSICGAFLQGY</sequence>
<name>A0A328DMA4_9ASTE</name>
<evidence type="ECO:0000256" key="1">
    <source>
        <dbReference type="SAM" id="MobiDB-lite"/>
    </source>
</evidence>
<proteinExistence type="predicted"/>
<feature type="compositionally biased region" description="Basic and acidic residues" evidence="1">
    <location>
        <begin position="60"/>
        <end position="73"/>
    </location>
</feature>
<gene>
    <name evidence="2" type="ORF">DM860_015383</name>
</gene>
<feature type="region of interest" description="Disordered" evidence="1">
    <location>
        <begin position="49"/>
        <end position="73"/>
    </location>
</feature>
<organism evidence="2 3">
    <name type="scientific">Cuscuta australis</name>
    <dbReference type="NCBI Taxonomy" id="267555"/>
    <lineage>
        <taxon>Eukaryota</taxon>
        <taxon>Viridiplantae</taxon>
        <taxon>Streptophyta</taxon>
        <taxon>Embryophyta</taxon>
        <taxon>Tracheophyta</taxon>
        <taxon>Spermatophyta</taxon>
        <taxon>Magnoliopsida</taxon>
        <taxon>eudicotyledons</taxon>
        <taxon>Gunneridae</taxon>
        <taxon>Pentapetalae</taxon>
        <taxon>asterids</taxon>
        <taxon>lamiids</taxon>
        <taxon>Solanales</taxon>
        <taxon>Convolvulaceae</taxon>
        <taxon>Cuscuteae</taxon>
        <taxon>Cuscuta</taxon>
        <taxon>Cuscuta subgen. Grammica</taxon>
        <taxon>Cuscuta sect. Cleistogrammica</taxon>
    </lineage>
</organism>
<reference evidence="2 3" key="1">
    <citation type="submission" date="2018-06" db="EMBL/GenBank/DDBJ databases">
        <title>The Genome of Cuscuta australis (Dodder) Provides Insight into the Evolution of Plant Parasitism.</title>
        <authorList>
            <person name="Liu H."/>
        </authorList>
    </citation>
    <scope>NUCLEOTIDE SEQUENCE [LARGE SCALE GENOMIC DNA]</scope>
    <source>
        <strain evidence="3">cv. Yunnan</strain>
        <tissue evidence="2">Vines</tissue>
    </source>
</reference>
<comment type="caution">
    <text evidence="2">The sequence shown here is derived from an EMBL/GenBank/DDBJ whole genome shotgun (WGS) entry which is preliminary data.</text>
</comment>